<evidence type="ECO:0000256" key="3">
    <source>
        <dbReference type="ARBA" id="ARBA00022617"/>
    </source>
</evidence>
<protein>
    <recommendedName>
        <fullName evidence="9">Cytochrome c domain-containing protein</fullName>
    </recommendedName>
</protein>
<gene>
    <name evidence="10" type="ORF">RHIZ70_819</name>
</gene>
<evidence type="ECO:0000256" key="5">
    <source>
        <dbReference type="ARBA" id="ARBA00022723"/>
    </source>
</evidence>
<feature type="domain" description="Cytochrome c" evidence="9">
    <location>
        <begin position="211"/>
        <end position="294"/>
    </location>
</feature>
<evidence type="ECO:0000256" key="6">
    <source>
        <dbReference type="ARBA" id="ARBA00022982"/>
    </source>
</evidence>
<dbReference type="PRINTS" id="PR00605">
    <property type="entry name" value="CYTCHROMECIC"/>
</dbReference>
<comment type="cofactor">
    <cofactor evidence="1">
        <name>heme c</name>
        <dbReference type="ChEBI" id="CHEBI:61717"/>
    </cofactor>
</comment>
<dbReference type="InterPro" id="IPR009056">
    <property type="entry name" value="Cyt_c-like_dom"/>
</dbReference>
<organism evidence="10 11">
    <name type="scientific">Ciceribacter selenitireducens ATCC BAA-1503</name>
    <dbReference type="NCBI Taxonomy" id="1336235"/>
    <lineage>
        <taxon>Bacteria</taxon>
        <taxon>Pseudomonadati</taxon>
        <taxon>Pseudomonadota</taxon>
        <taxon>Alphaproteobacteria</taxon>
        <taxon>Hyphomicrobiales</taxon>
        <taxon>Rhizobiaceae</taxon>
        <taxon>Ciceribacter</taxon>
    </lineage>
</organism>
<dbReference type="EMBL" id="UEYP01000018">
    <property type="protein sequence ID" value="SSC65111.1"/>
    <property type="molecule type" value="Genomic_DNA"/>
</dbReference>
<sequence length="414" mass="44093">MRSRHPLKPSPPSEDFEPYEEHRGIPMPVLWIAIALAIWGALALYQSSRSNILAQEEREETLAEEGKGLVEPGARLFEANCATCHQSDGQGVKGAVPPLAGSEFVATGARTVAAIMLRGIDGPLRVRNAEYDAHMPSFASALSDAEVAAVASFVANRWGPDKQGVEKTAVASFRSQAMDERSFAGGQDISRVVPGLPAQPPYSATRSVPSIDPTVAQLMFEEGGNVWACATCHGYLAQGKESTPRLAGLPAQYIEKQLHDFQTGNRADETMKLVAESLTDADIERISEYMSGLRVASTARPSLGGELKRGETLALKGDWSLGVPACFTCHGAAGFGVAPGFPSLAAQQAPYTATQLAAWAGGRRENSPLGLMEQISKALSAADRRAVSDYLATLAPVPAIEFNVSRQETSNAER</sequence>
<dbReference type="Proteomes" id="UP000254764">
    <property type="component" value="Unassembled WGS sequence"/>
</dbReference>
<evidence type="ECO:0000259" key="9">
    <source>
        <dbReference type="PROSITE" id="PS51007"/>
    </source>
</evidence>
<evidence type="ECO:0000256" key="7">
    <source>
        <dbReference type="ARBA" id="ARBA00023004"/>
    </source>
</evidence>
<keyword evidence="6" id="KW-0249">Electron transport</keyword>
<dbReference type="GO" id="GO:0005506">
    <property type="term" value="F:iron ion binding"/>
    <property type="evidence" value="ECO:0007669"/>
    <property type="project" value="InterPro"/>
</dbReference>
<reference evidence="11" key="1">
    <citation type="submission" date="2018-07" db="EMBL/GenBank/DDBJ databases">
        <authorList>
            <person name="Peiro R."/>
            <person name="Begona"/>
            <person name="Cbmso G."/>
            <person name="Lopez M."/>
            <person name="Gonzalez S."/>
        </authorList>
    </citation>
    <scope>NUCLEOTIDE SEQUENCE [LARGE SCALE GENOMIC DNA]</scope>
</reference>
<dbReference type="GO" id="GO:0020037">
    <property type="term" value="F:heme binding"/>
    <property type="evidence" value="ECO:0007669"/>
    <property type="project" value="InterPro"/>
</dbReference>
<dbReference type="PROSITE" id="PS51007">
    <property type="entry name" value="CYTC"/>
    <property type="match status" value="3"/>
</dbReference>
<dbReference type="GO" id="GO:0009055">
    <property type="term" value="F:electron transfer activity"/>
    <property type="evidence" value="ECO:0007669"/>
    <property type="project" value="InterPro"/>
</dbReference>
<dbReference type="PANTHER" id="PTHR33751:SF11">
    <property type="entry name" value="BLL4483 PROTEIN"/>
    <property type="match status" value="1"/>
</dbReference>
<dbReference type="PANTHER" id="PTHR33751">
    <property type="entry name" value="CBB3-TYPE CYTOCHROME C OXIDASE SUBUNIT FIXP"/>
    <property type="match status" value="1"/>
</dbReference>
<dbReference type="InterPro" id="IPR008168">
    <property type="entry name" value="Cyt_C_IC"/>
</dbReference>
<evidence type="ECO:0000313" key="11">
    <source>
        <dbReference type="Proteomes" id="UP000254764"/>
    </source>
</evidence>
<dbReference type="InterPro" id="IPR050597">
    <property type="entry name" value="Cytochrome_c_Oxidase_Subunit"/>
</dbReference>
<dbReference type="Gene3D" id="1.10.760.10">
    <property type="entry name" value="Cytochrome c-like domain"/>
    <property type="match status" value="3"/>
</dbReference>
<evidence type="ECO:0000256" key="8">
    <source>
        <dbReference type="PROSITE-ProRule" id="PRU00433"/>
    </source>
</evidence>
<evidence type="ECO:0000313" key="10">
    <source>
        <dbReference type="EMBL" id="SSC65111.1"/>
    </source>
</evidence>
<name>A0A376AB80_9HYPH</name>
<keyword evidence="5 8" id="KW-0479">Metal-binding</keyword>
<proteinExistence type="predicted"/>
<keyword evidence="4" id="KW-0679">Respiratory chain</keyword>
<feature type="domain" description="Cytochrome c" evidence="9">
    <location>
        <begin position="68"/>
        <end position="158"/>
    </location>
</feature>
<dbReference type="RefSeq" id="WP_115672245.1">
    <property type="nucleotide sequence ID" value="NZ_UEYP01000018.1"/>
</dbReference>
<keyword evidence="3 8" id="KW-0349">Heme</keyword>
<keyword evidence="7 8" id="KW-0408">Iron</keyword>
<keyword evidence="2" id="KW-0813">Transport</keyword>
<keyword evidence="11" id="KW-1185">Reference proteome</keyword>
<feature type="domain" description="Cytochrome c" evidence="9">
    <location>
        <begin position="305"/>
        <end position="395"/>
    </location>
</feature>
<dbReference type="AlphaFoldDB" id="A0A376AB80"/>
<evidence type="ECO:0000256" key="4">
    <source>
        <dbReference type="ARBA" id="ARBA00022660"/>
    </source>
</evidence>
<dbReference type="SUPFAM" id="SSF46626">
    <property type="entry name" value="Cytochrome c"/>
    <property type="match status" value="3"/>
</dbReference>
<dbReference type="OrthoDB" id="9808603at2"/>
<dbReference type="Pfam" id="PF00034">
    <property type="entry name" value="Cytochrom_C"/>
    <property type="match status" value="3"/>
</dbReference>
<evidence type="ECO:0000256" key="1">
    <source>
        <dbReference type="ARBA" id="ARBA00001926"/>
    </source>
</evidence>
<evidence type="ECO:0000256" key="2">
    <source>
        <dbReference type="ARBA" id="ARBA00022448"/>
    </source>
</evidence>
<accession>A0A376AB80</accession>
<dbReference type="InterPro" id="IPR036909">
    <property type="entry name" value="Cyt_c-like_dom_sf"/>
</dbReference>